<dbReference type="NCBIfam" id="TIGR02141">
    <property type="entry name" value="modB_ABC"/>
    <property type="match status" value="1"/>
</dbReference>
<dbReference type="AlphaFoldDB" id="A0A3S7UVX3"/>
<feature type="transmembrane region" description="Helical" evidence="10">
    <location>
        <begin position="14"/>
        <end position="38"/>
    </location>
</feature>
<feature type="transmembrane region" description="Helical" evidence="10">
    <location>
        <begin position="50"/>
        <end position="71"/>
    </location>
</feature>
<evidence type="ECO:0000256" key="1">
    <source>
        <dbReference type="ARBA" id="ARBA00002949"/>
    </source>
</evidence>
<evidence type="ECO:0000256" key="10">
    <source>
        <dbReference type="RuleBase" id="RU363032"/>
    </source>
</evidence>
<comment type="similarity">
    <text evidence="3 11">Belongs to the binding-protein-dependent transport system permease family. CysTW subfamily.</text>
</comment>
<evidence type="ECO:0000256" key="2">
    <source>
        <dbReference type="ARBA" id="ARBA00004651"/>
    </source>
</evidence>
<comment type="subcellular location">
    <subcellularLocation>
        <location evidence="2 10">Cell membrane</location>
        <topology evidence="2 10">Multi-pass membrane protein</topology>
    </subcellularLocation>
</comment>
<dbReference type="InterPro" id="IPR011867">
    <property type="entry name" value="ModB_ABC"/>
</dbReference>
<feature type="transmembrane region" description="Helical" evidence="10">
    <location>
        <begin position="91"/>
        <end position="111"/>
    </location>
</feature>
<evidence type="ECO:0000259" key="12">
    <source>
        <dbReference type="PROSITE" id="PS50928"/>
    </source>
</evidence>
<keyword evidence="8 10" id="KW-1133">Transmembrane helix</keyword>
<dbReference type="Gene3D" id="1.10.3720.10">
    <property type="entry name" value="MetI-like"/>
    <property type="match status" value="1"/>
</dbReference>
<accession>A0A3S7UVX3</accession>
<evidence type="ECO:0000256" key="7">
    <source>
        <dbReference type="ARBA" id="ARBA00022692"/>
    </source>
</evidence>
<dbReference type="EMBL" id="MH908886">
    <property type="protein sequence ID" value="AYM52852.1"/>
    <property type="molecule type" value="Genomic_DNA"/>
</dbReference>
<dbReference type="InterPro" id="IPR000515">
    <property type="entry name" value="MetI-like"/>
</dbReference>
<reference evidence="13" key="1">
    <citation type="journal article" date="2018" name="J. Ind. Microbiol. Biotechnol.">
        <title>Genome mining reveals uncommon alkylpyrones as type III PKS products from myxobacteria.</title>
        <authorList>
            <person name="Hug J.J."/>
            <person name="Panter F."/>
            <person name="Krug D."/>
            <person name="Muller R."/>
        </authorList>
    </citation>
    <scope>NUCLEOTIDE SEQUENCE</scope>
    <source>
        <strain evidence="13">MCy9487</strain>
    </source>
</reference>
<dbReference type="PROSITE" id="PS50928">
    <property type="entry name" value="ABC_TM1"/>
    <property type="match status" value="1"/>
</dbReference>
<sequence length="231" mass="24045">MAALAVMEEGLTGLVLFTVAVAALSTALILVPGVAAAYALSRWRGPGRGVVETVLALPLVLPPTAVGLVLLELLARDSVLGRFLDSVGVEVVFTPKAVVLASAVMAFPLLVRSARAGFEEVDPRLVAVARTLGDTRTRAFFRVTLPLAWRGVLTGALLAFSRALGEFGATVLVAGNIPGRTQTLSLAIFQRTQVGQDADALKLAGVAVLLAFGAMYATEVVTRRRGARGLA</sequence>
<evidence type="ECO:0000256" key="11">
    <source>
        <dbReference type="RuleBase" id="RU365097"/>
    </source>
</evidence>
<proteinExistence type="inferred from homology"/>
<dbReference type="GO" id="GO:0005886">
    <property type="term" value="C:plasma membrane"/>
    <property type="evidence" value="ECO:0007669"/>
    <property type="project" value="UniProtKB-SubCell"/>
</dbReference>
<feature type="transmembrane region" description="Helical" evidence="10">
    <location>
        <begin position="139"/>
        <end position="160"/>
    </location>
</feature>
<dbReference type="GO" id="GO:0015098">
    <property type="term" value="F:molybdate ion transmembrane transporter activity"/>
    <property type="evidence" value="ECO:0007669"/>
    <property type="project" value="UniProtKB-UniRule"/>
</dbReference>
<feature type="domain" description="ABC transmembrane type-1" evidence="12">
    <location>
        <begin position="15"/>
        <end position="222"/>
    </location>
</feature>
<dbReference type="SUPFAM" id="SSF161098">
    <property type="entry name" value="MetI-like"/>
    <property type="match status" value="1"/>
</dbReference>
<evidence type="ECO:0000256" key="6">
    <source>
        <dbReference type="ARBA" id="ARBA00022505"/>
    </source>
</evidence>
<protein>
    <recommendedName>
        <fullName evidence="11">Molybdenum transport system permease</fullName>
    </recommendedName>
</protein>
<dbReference type="CDD" id="cd06261">
    <property type="entry name" value="TM_PBP2"/>
    <property type="match status" value="1"/>
</dbReference>
<evidence type="ECO:0000256" key="9">
    <source>
        <dbReference type="ARBA" id="ARBA00023136"/>
    </source>
</evidence>
<keyword evidence="5 11" id="KW-1003">Cell membrane</keyword>
<dbReference type="InterPro" id="IPR035906">
    <property type="entry name" value="MetI-like_sf"/>
</dbReference>
<keyword evidence="6 11" id="KW-0500">Molybdenum</keyword>
<feature type="transmembrane region" description="Helical" evidence="10">
    <location>
        <begin position="200"/>
        <end position="218"/>
    </location>
</feature>
<comment type="function">
    <text evidence="1 11">Part of the binding-protein-dependent transport system for molybdenum; probably responsible for the translocation of the substrate across the membrane.</text>
</comment>
<keyword evidence="9 10" id="KW-0472">Membrane</keyword>
<evidence type="ECO:0000256" key="3">
    <source>
        <dbReference type="ARBA" id="ARBA00007069"/>
    </source>
</evidence>
<evidence type="ECO:0000256" key="8">
    <source>
        <dbReference type="ARBA" id="ARBA00022989"/>
    </source>
</evidence>
<dbReference type="PANTHER" id="PTHR30183">
    <property type="entry name" value="MOLYBDENUM TRANSPORT SYSTEM PERMEASE PROTEIN MODB"/>
    <property type="match status" value="1"/>
</dbReference>
<keyword evidence="7 10" id="KW-0812">Transmembrane</keyword>
<dbReference type="PANTHER" id="PTHR30183:SF3">
    <property type="entry name" value="MOLYBDENUM TRANSPORT SYSTEM PERMEASE PROTEIN MODB"/>
    <property type="match status" value="1"/>
</dbReference>
<name>A0A3S7UVX3_9BACT</name>
<evidence type="ECO:0000256" key="5">
    <source>
        <dbReference type="ARBA" id="ARBA00022475"/>
    </source>
</evidence>
<keyword evidence="4 10" id="KW-0813">Transport</keyword>
<organism evidence="13">
    <name type="scientific">Cystobacterineae bacterium</name>
    <dbReference type="NCBI Taxonomy" id="1934914"/>
    <lineage>
        <taxon>Bacteria</taxon>
        <taxon>Pseudomonadati</taxon>
        <taxon>Myxococcota</taxon>
        <taxon>Myxococcia</taxon>
        <taxon>Myxococcales</taxon>
        <taxon>Cystobacterineae</taxon>
    </lineage>
</organism>
<evidence type="ECO:0000256" key="4">
    <source>
        <dbReference type="ARBA" id="ARBA00022448"/>
    </source>
</evidence>
<dbReference type="Pfam" id="PF00528">
    <property type="entry name" value="BPD_transp_1"/>
    <property type="match status" value="1"/>
</dbReference>
<evidence type="ECO:0000313" key="13">
    <source>
        <dbReference type="EMBL" id="AYM52852.1"/>
    </source>
</evidence>